<dbReference type="AlphaFoldDB" id="A0A7C5URB8"/>
<accession>A0A7C5URB8</accession>
<dbReference type="EMBL" id="DRVY01000027">
    <property type="protein sequence ID" value="HHR92066.1"/>
    <property type="molecule type" value="Genomic_DNA"/>
</dbReference>
<keyword evidence="1 5" id="KW-0808">Transferase</keyword>
<evidence type="ECO:0000256" key="1">
    <source>
        <dbReference type="ARBA" id="ARBA00022679"/>
    </source>
</evidence>
<evidence type="ECO:0000259" key="3">
    <source>
        <dbReference type="Pfam" id="PF00534"/>
    </source>
</evidence>
<dbReference type="Pfam" id="PF13439">
    <property type="entry name" value="Glyco_transf_4"/>
    <property type="match status" value="1"/>
</dbReference>
<sequence length="409" mass="47746">MLSLTKREKTIHTRRILNVGIATKFPREHYSRKFVCGFYNLPIIFYVLSKKGEQSLPENNTEIVPCWTSYFYPVQIVLSSIKQRVHIIHIQHEFNMFGSIFTILLSPILLFLVKYLTRKPCVTTLHTVLDPEWITHKFIKEMYGKLGFVVPPFIVKIVLSYVYYFTCRFSDVIIVHSPSHIFVLQKYGVDKRKIFFVPHGIETTSNNYNVDLENKWRNIIQGNKVILFFGYIVPRKGLEVLLDAFKKVLEKEKHTKLILAGGIRKEYVWYYKQLKEKISHDNLSSFVLFTGYIPTKEIPILYSLSDVLVLPYTYPVGNSSPAMYAIQFEKPLVATNIFPFIDEFKNGADALLVKPFNSSELADAIIKLLQNDELRRKLSENIKRKKTNRDWSSIAKIVFEKVYLKIIHS</sequence>
<evidence type="ECO:0000313" key="5">
    <source>
        <dbReference type="EMBL" id="HHR92066.1"/>
    </source>
</evidence>
<protein>
    <submittedName>
        <fullName evidence="5">Glycosyltransferase family 1 protein</fullName>
    </submittedName>
</protein>
<reference evidence="5" key="1">
    <citation type="journal article" date="2020" name="mSystems">
        <title>Genome- and Community-Level Interaction Insights into Carbon Utilization and Element Cycling Functions of Hydrothermarchaeota in Hydrothermal Sediment.</title>
        <authorList>
            <person name="Zhou Z."/>
            <person name="Liu Y."/>
            <person name="Xu W."/>
            <person name="Pan J."/>
            <person name="Luo Z.H."/>
            <person name="Li M."/>
        </authorList>
    </citation>
    <scope>NUCLEOTIDE SEQUENCE [LARGE SCALE GENOMIC DNA]</scope>
    <source>
        <strain evidence="5">SpSt-1042</strain>
    </source>
</reference>
<dbReference type="Pfam" id="PF00534">
    <property type="entry name" value="Glycos_transf_1"/>
    <property type="match status" value="1"/>
</dbReference>
<feature type="domain" description="Glycosyl transferase family 1" evidence="3">
    <location>
        <begin position="219"/>
        <end position="384"/>
    </location>
</feature>
<proteinExistence type="predicted"/>
<keyword evidence="2" id="KW-0812">Transmembrane</keyword>
<keyword evidence="2" id="KW-0472">Membrane</keyword>
<evidence type="ECO:0000256" key="2">
    <source>
        <dbReference type="SAM" id="Phobius"/>
    </source>
</evidence>
<dbReference type="PANTHER" id="PTHR46401:SF2">
    <property type="entry name" value="GLYCOSYLTRANSFERASE WBBK-RELATED"/>
    <property type="match status" value="1"/>
</dbReference>
<dbReference type="InterPro" id="IPR028098">
    <property type="entry name" value="Glyco_trans_4-like_N"/>
</dbReference>
<dbReference type="GO" id="GO:0009103">
    <property type="term" value="P:lipopolysaccharide biosynthetic process"/>
    <property type="evidence" value="ECO:0007669"/>
    <property type="project" value="TreeGrafter"/>
</dbReference>
<dbReference type="Gene3D" id="3.40.50.2000">
    <property type="entry name" value="Glycogen Phosphorylase B"/>
    <property type="match status" value="2"/>
</dbReference>
<dbReference type="PANTHER" id="PTHR46401">
    <property type="entry name" value="GLYCOSYLTRANSFERASE WBBK-RELATED"/>
    <property type="match status" value="1"/>
</dbReference>
<feature type="transmembrane region" description="Helical" evidence="2">
    <location>
        <begin position="146"/>
        <end position="165"/>
    </location>
</feature>
<comment type="caution">
    <text evidence="5">The sequence shown here is derived from an EMBL/GenBank/DDBJ whole genome shotgun (WGS) entry which is preliminary data.</text>
</comment>
<dbReference type="GO" id="GO:0016757">
    <property type="term" value="F:glycosyltransferase activity"/>
    <property type="evidence" value="ECO:0007669"/>
    <property type="project" value="InterPro"/>
</dbReference>
<feature type="transmembrane region" description="Helical" evidence="2">
    <location>
        <begin position="94"/>
        <end position="113"/>
    </location>
</feature>
<keyword evidence="2" id="KW-1133">Transmembrane helix</keyword>
<gene>
    <name evidence="5" type="ORF">ENL96_00945</name>
</gene>
<dbReference type="SUPFAM" id="SSF53756">
    <property type="entry name" value="UDP-Glycosyltransferase/glycogen phosphorylase"/>
    <property type="match status" value="1"/>
</dbReference>
<dbReference type="CDD" id="cd03801">
    <property type="entry name" value="GT4_PimA-like"/>
    <property type="match status" value="1"/>
</dbReference>
<name>A0A7C5URB8_UNCC3</name>
<feature type="domain" description="Glycosyltransferase subfamily 4-like N-terminal" evidence="4">
    <location>
        <begin position="82"/>
        <end position="204"/>
    </location>
</feature>
<organism evidence="5">
    <name type="scientific">candidate division CPR3 bacterium</name>
    <dbReference type="NCBI Taxonomy" id="2268181"/>
    <lineage>
        <taxon>Bacteria</taxon>
        <taxon>Bacteria division CPR3</taxon>
    </lineage>
</organism>
<dbReference type="InterPro" id="IPR001296">
    <property type="entry name" value="Glyco_trans_1"/>
</dbReference>
<evidence type="ECO:0000259" key="4">
    <source>
        <dbReference type="Pfam" id="PF13439"/>
    </source>
</evidence>